<sequence length="157" mass="17739">MEFLFCENVGKILVIKKITQNQLAKESNLSRQTISKISSCSQNIQPSFKLSTCISVAWALDVNFSSMFSRFDVDESFLRENKFIDDNYLEIFKNNLESISKKRFQKSLSASPGASESTLSELLTGKTIDPTLRTLIKISETVDQPLEKLFTRGGIKI</sequence>
<evidence type="ECO:0000313" key="2">
    <source>
        <dbReference type="EMBL" id="KAA1039068.1"/>
    </source>
</evidence>
<organism evidence="2 3">
    <name type="scientific">Macrococcus equipercicus</name>
    <dbReference type="NCBI Taxonomy" id="69967"/>
    <lineage>
        <taxon>Bacteria</taxon>
        <taxon>Bacillati</taxon>
        <taxon>Bacillota</taxon>
        <taxon>Bacilli</taxon>
        <taxon>Bacillales</taxon>
        <taxon>Staphylococcaceae</taxon>
        <taxon>Macrococcus</taxon>
    </lineage>
</organism>
<dbReference type="Proteomes" id="UP000295735">
    <property type="component" value="Unassembled WGS sequence"/>
</dbReference>
<feature type="domain" description="HTH cro/C1-type" evidence="1">
    <location>
        <begin position="16"/>
        <end position="37"/>
    </location>
</feature>
<dbReference type="SUPFAM" id="SSF47413">
    <property type="entry name" value="lambda repressor-like DNA-binding domains"/>
    <property type="match status" value="2"/>
</dbReference>
<dbReference type="EMBL" id="SCWC02000005">
    <property type="protein sequence ID" value="KAA1039068.1"/>
    <property type="molecule type" value="Genomic_DNA"/>
</dbReference>
<protein>
    <submittedName>
        <fullName evidence="2">Helix-turn-helix transcriptional regulator</fullName>
    </submittedName>
</protein>
<dbReference type="CDD" id="cd00093">
    <property type="entry name" value="HTH_XRE"/>
    <property type="match status" value="1"/>
</dbReference>
<dbReference type="InterPro" id="IPR010982">
    <property type="entry name" value="Lambda_DNA-bd_dom_sf"/>
</dbReference>
<dbReference type="PROSITE" id="PS50943">
    <property type="entry name" value="HTH_CROC1"/>
    <property type="match status" value="1"/>
</dbReference>
<dbReference type="Gene3D" id="1.10.260.40">
    <property type="entry name" value="lambda repressor-like DNA-binding domains"/>
    <property type="match status" value="2"/>
</dbReference>
<accession>A0ABQ6R7I9</accession>
<keyword evidence="3" id="KW-1185">Reference proteome</keyword>
<proteinExistence type="predicted"/>
<evidence type="ECO:0000313" key="3">
    <source>
        <dbReference type="Proteomes" id="UP000295735"/>
    </source>
</evidence>
<name>A0ABQ6R7I9_9STAP</name>
<evidence type="ECO:0000259" key="1">
    <source>
        <dbReference type="PROSITE" id="PS50943"/>
    </source>
</evidence>
<reference evidence="2 3" key="1">
    <citation type="submission" date="2019-09" db="EMBL/GenBank/DDBJ databases">
        <authorList>
            <person name="Mazhar S."/>
            <person name="Altermann E."/>
            <person name="Hill C."/>
            <person name="Mcauliffe O."/>
        </authorList>
    </citation>
    <scope>NUCLEOTIDE SEQUENCE [LARGE SCALE GENOMIC DNA]</scope>
    <source>
        <strain evidence="2 3">ATCC 51831</strain>
    </source>
</reference>
<dbReference type="InterPro" id="IPR001387">
    <property type="entry name" value="Cro/C1-type_HTH"/>
</dbReference>
<comment type="caution">
    <text evidence="2">The sequence shown here is derived from an EMBL/GenBank/DDBJ whole genome shotgun (WGS) entry which is preliminary data.</text>
</comment>
<dbReference type="RefSeq" id="WP_149459326.1">
    <property type="nucleotide sequence ID" value="NZ_SCWC02000005.1"/>
</dbReference>
<gene>
    <name evidence="2" type="ORF">ERX35_007590</name>
</gene>